<evidence type="ECO:0000256" key="1">
    <source>
        <dbReference type="ARBA" id="ARBA00012513"/>
    </source>
</evidence>
<evidence type="ECO:0000256" key="5">
    <source>
        <dbReference type="ARBA" id="ARBA00022777"/>
    </source>
</evidence>
<keyword evidence="5" id="KW-0418">Kinase</keyword>
<protein>
    <recommendedName>
        <fullName evidence="1">non-specific serine/threonine protein kinase</fullName>
        <ecNumber evidence="1">2.7.11.1</ecNumber>
    </recommendedName>
</protein>
<dbReference type="Pfam" id="PF00069">
    <property type="entry name" value="Pkinase"/>
    <property type="match status" value="1"/>
</dbReference>
<dbReference type="Pfam" id="PF25816">
    <property type="entry name" value="RamC_N"/>
    <property type="match status" value="1"/>
</dbReference>
<sequence length="879" mass="94057">MQTPGAYLIADRVFADTPDRVDDRASWFPLARETPPDGWCEARRSVWVLWHPDGHRLPRQGWKVHVSVDLPDAAEALAKVRDHCVRHGIAFKFVRSRQLALVHNEKYAHRGSSGKLAALYPVGDDALRSTLTELGAALAGLRGPYVLSDLRWHDGPLFLRFGGFAERYCHDGDEPVTAVETPDGLLVPDERDPVFAVPDWAPVPDFVAERIAAVAEEPVTEQPYQIDEALHHSNGGGVYLATDLRDGTRVVLREARPYAGLNGAGADAVTRLHRERDMLRRLDGLPCVPRVLDHFTWWEHEYLAEELIEGDTLQDAVGARYPLIYPDVPAEELAGYTAWAVDVVDRVERALRQVHDQGVVFGDLHPANVMVRPGGDVVLIDFEQAYGLDEDFTPTLGDAGFTSPRVRRGVGVDDYALACLRLSVFVPLTSLTALCPAKVEELLAVAARFPLPPGYAGRIRDGLRRALATGDPEPSTVDIAAVTRFAWPSPVPADPAPLLASLAEGIRASATPDREDRLFPGDPAQFPHGGATLAHGAAGVIHALVATGSQYPELDEHVDWMLRAAGELPAPFVGLYDGRAGIAAVLHDLGRRDEALELLRSCRAVLGDLHGASLHSGLAGIGLALDRVAGPGDPDVLAIGERLVRALSGDPQAVAFAEPRHPGLLRGWSGPALLLTRLYEHTGDPRHLRAARAALRLDLASCTDDQRGNPQVADGSRLLLYIDEGSAGLAVAAHALLRHGEEPWLRSLIDGVGRALGAEFTMLPGLFHGRAGLLAAAALLDGTARPGTARHVAGHIERLSWHAFAHHGRLAFVGDTLTRLSHDLATGGAGILLAVHAATHGTGVTLPFLPAPAPPQAPVPPVARAASPAAAAEAALATG</sequence>
<dbReference type="Gene3D" id="1.10.510.10">
    <property type="entry name" value="Transferase(Phosphotransferase) domain 1"/>
    <property type="match status" value="1"/>
</dbReference>
<dbReference type="GO" id="GO:0031179">
    <property type="term" value="P:peptide modification"/>
    <property type="evidence" value="ECO:0007669"/>
    <property type="project" value="InterPro"/>
</dbReference>
<dbReference type="InterPro" id="IPR058053">
    <property type="entry name" value="RamC_C"/>
</dbReference>
<dbReference type="Gene3D" id="3.30.200.20">
    <property type="entry name" value="Phosphorylase Kinase, domain 1"/>
    <property type="match status" value="1"/>
</dbReference>
<dbReference type="PANTHER" id="PTHR24363">
    <property type="entry name" value="SERINE/THREONINE PROTEIN KINASE"/>
    <property type="match status" value="1"/>
</dbReference>
<keyword evidence="4" id="KW-0547">Nucleotide-binding</keyword>
<evidence type="ECO:0000256" key="8">
    <source>
        <dbReference type="ARBA" id="ARBA00048679"/>
    </source>
</evidence>
<dbReference type="SMART" id="SM01260">
    <property type="entry name" value="LANC_like"/>
    <property type="match status" value="1"/>
</dbReference>
<name>A0A9Q9IAR8_9ACTN</name>
<dbReference type="Gene3D" id="1.50.10.20">
    <property type="match status" value="1"/>
</dbReference>
<dbReference type="NCBIfam" id="NF038151">
    <property type="entry name" value="lanthi_synth_III"/>
    <property type="match status" value="1"/>
</dbReference>
<dbReference type="EMBL" id="CP073767">
    <property type="protein sequence ID" value="UWZ52336.1"/>
    <property type="molecule type" value="Genomic_DNA"/>
</dbReference>
<evidence type="ECO:0000256" key="6">
    <source>
        <dbReference type="ARBA" id="ARBA00022840"/>
    </source>
</evidence>
<dbReference type="Proteomes" id="UP001058003">
    <property type="component" value="Chromosome"/>
</dbReference>
<keyword evidence="2" id="KW-0723">Serine/threonine-protein kinase</keyword>
<dbReference type="OrthoDB" id="1492512at2"/>
<evidence type="ECO:0000256" key="7">
    <source>
        <dbReference type="ARBA" id="ARBA00047899"/>
    </source>
</evidence>
<evidence type="ECO:0000256" key="3">
    <source>
        <dbReference type="ARBA" id="ARBA00022679"/>
    </source>
</evidence>
<dbReference type="SUPFAM" id="SSF56112">
    <property type="entry name" value="Protein kinase-like (PK-like)"/>
    <property type="match status" value="1"/>
</dbReference>
<dbReference type="AlphaFoldDB" id="A0A9Q9IAR8"/>
<accession>A0A9Q9IAR8</accession>
<evidence type="ECO:0000313" key="11">
    <source>
        <dbReference type="Proteomes" id="UP001058003"/>
    </source>
</evidence>
<keyword evidence="3" id="KW-0808">Transferase</keyword>
<keyword evidence="11" id="KW-1185">Reference proteome</keyword>
<gene>
    <name evidence="10" type="primary">lanKC</name>
    <name evidence="10" type="ORF">Daura_37605</name>
</gene>
<dbReference type="InterPro" id="IPR007822">
    <property type="entry name" value="LANC-like"/>
</dbReference>
<dbReference type="GO" id="GO:0005524">
    <property type="term" value="F:ATP binding"/>
    <property type="evidence" value="ECO:0007669"/>
    <property type="project" value="UniProtKB-KW"/>
</dbReference>
<dbReference type="InterPro" id="IPR057929">
    <property type="entry name" value="RamC_N"/>
</dbReference>
<dbReference type="InterPro" id="IPR000719">
    <property type="entry name" value="Prot_kinase_dom"/>
</dbReference>
<dbReference type="SMART" id="SM00220">
    <property type="entry name" value="S_TKc"/>
    <property type="match status" value="1"/>
</dbReference>
<evidence type="ECO:0000256" key="2">
    <source>
        <dbReference type="ARBA" id="ARBA00022527"/>
    </source>
</evidence>
<dbReference type="CDD" id="cd04791">
    <property type="entry name" value="LanC_SerThrkinase"/>
    <property type="match status" value="1"/>
</dbReference>
<dbReference type="PROSITE" id="PS50011">
    <property type="entry name" value="PROTEIN_KINASE_DOM"/>
    <property type="match status" value="1"/>
</dbReference>
<dbReference type="SUPFAM" id="SSF158745">
    <property type="entry name" value="LanC-like"/>
    <property type="match status" value="1"/>
</dbReference>
<evidence type="ECO:0000259" key="9">
    <source>
        <dbReference type="PROSITE" id="PS50011"/>
    </source>
</evidence>
<proteinExistence type="predicted"/>
<dbReference type="KEGG" id="daur:Daura_37605"/>
<organism evidence="10 11">
    <name type="scientific">Dactylosporangium aurantiacum</name>
    <dbReference type="NCBI Taxonomy" id="35754"/>
    <lineage>
        <taxon>Bacteria</taxon>
        <taxon>Bacillati</taxon>
        <taxon>Actinomycetota</taxon>
        <taxon>Actinomycetes</taxon>
        <taxon>Micromonosporales</taxon>
        <taxon>Micromonosporaceae</taxon>
        <taxon>Dactylosporangium</taxon>
    </lineage>
</organism>
<comment type="catalytic activity">
    <reaction evidence="7">
        <text>L-threonyl-[protein] + ATP = O-phospho-L-threonyl-[protein] + ADP + H(+)</text>
        <dbReference type="Rhea" id="RHEA:46608"/>
        <dbReference type="Rhea" id="RHEA-COMP:11060"/>
        <dbReference type="Rhea" id="RHEA-COMP:11605"/>
        <dbReference type="ChEBI" id="CHEBI:15378"/>
        <dbReference type="ChEBI" id="CHEBI:30013"/>
        <dbReference type="ChEBI" id="CHEBI:30616"/>
        <dbReference type="ChEBI" id="CHEBI:61977"/>
        <dbReference type="ChEBI" id="CHEBI:456216"/>
        <dbReference type="EC" id="2.7.11.1"/>
    </reaction>
</comment>
<dbReference type="InterPro" id="IPR011009">
    <property type="entry name" value="Kinase-like_dom_sf"/>
</dbReference>
<dbReference type="InterPro" id="IPR053524">
    <property type="entry name" value="Aerial_hyphae_peptide-synth"/>
</dbReference>
<dbReference type="GO" id="GO:0004674">
    <property type="term" value="F:protein serine/threonine kinase activity"/>
    <property type="evidence" value="ECO:0007669"/>
    <property type="project" value="UniProtKB-KW"/>
</dbReference>
<dbReference type="PANTHER" id="PTHR24363:SF0">
    <property type="entry name" value="SERINE_THREONINE KINASE LIKE DOMAIN CONTAINING 1"/>
    <property type="match status" value="1"/>
</dbReference>
<evidence type="ECO:0000313" key="10">
    <source>
        <dbReference type="EMBL" id="UWZ52336.1"/>
    </source>
</evidence>
<dbReference type="RefSeq" id="WP_052386143.1">
    <property type="nucleotide sequence ID" value="NZ_CP073767.1"/>
</dbReference>
<comment type="catalytic activity">
    <reaction evidence="8">
        <text>L-seryl-[protein] + ATP = O-phospho-L-seryl-[protein] + ADP + H(+)</text>
        <dbReference type="Rhea" id="RHEA:17989"/>
        <dbReference type="Rhea" id="RHEA-COMP:9863"/>
        <dbReference type="Rhea" id="RHEA-COMP:11604"/>
        <dbReference type="ChEBI" id="CHEBI:15378"/>
        <dbReference type="ChEBI" id="CHEBI:29999"/>
        <dbReference type="ChEBI" id="CHEBI:30616"/>
        <dbReference type="ChEBI" id="CHEBI:83421"/>
        <dbReference type="ChEBI" id="CHEBI:456216"/>
        <dbReference type="EC" id="2.7.11.1"/>
    </reaction>
</comment>
<evidence type="ECO:0000256" key="4">
    <source>
        <dbReference type="ARBA" id="ARBA00022741"/>
    </source>
</evidence>
<dbReference type="EC" id="2.7.11.1" evidence="1"/>
<reference evidence="10" key="1">
    <citation type="submission" date="2021-04" db="EMBL/GenBank/DDBJ databases">
        <title>Dactylosporangium aurantiacum NRRL B-8018 full assembly.</title>
        <authorList>
            <person name="Hartkoorn R.C."/>
            <person name="Beaudoing E."/>
            <person name="Hot D."/>
        </authorList>
    </citation>
    <scope>NUCLEOTIDE SEQUENCE</scope>
    <source>
        <strain evidence="10">NRRL B-8018</strain>
    </source>
</reference>
<feature type="domain" description="Protein kinase" evidence="9">
    <location>
        <begin position="224"/>
        <end position="486"/>
    </location>
</feature>
<keyword evidence="6" id="KW-0067">ATP-binding</keyword>